<proteinExistence type="predicted"/>
<dbReference type="Proteomes" id="UP000192343">
    <property type="component" value="Unassembled WGS sequence"/>
</dbReference>
<dbReference type="Gene3D" id="3.40.190.10">
    <property type="entry name" value="Periplasmic binding protein-like II"/>
    <property type="match status" value="1"/>
</dbReference>
<dbReference type="NCBIfam" id="TIGR03414">
    <property type="entry name" value="ABC_choline_bnd"/>
    <property type="match status" value="1"/>
</dbReference>
<name>A0A1Y1S3A3_9SPIO</name>
<comment type="caution">
    <text evidence="2">The sequence shown here is derived from an EMBL/GenBank/DDBJ whole genome shotgun (WGS) entry which is preliminary data.</text>
</comment>
<dbReference type="GO" id="GO:0015871">
    <property type="term" value="P:choline transport"/>
    <property type="evidence" value="ECO:0007669"/>
    <property type="project" value="InterPro"/>
</dbReference>
<dbReference type="InterPro" id="IPR017783">
    <property type="entry name" value="ABC_choline_sub-bd"/>
</dbReference>
<dbReference type="Gene3D" id="3.40.190.100">
    <property type="entry name" value="Glycine betaine-binding periplasmic protein, domain 2"/>
    <property type="match status" value="1"/>
</dbReference>
<accession>A0A1Y1S3A3</accession>
<sequence>MLFAEGQQDNASIEAKISDADTTVDFAEVQWTDINSTTAATRIVLEAMGYDTTSKIVSVPIAFQAISTGDIDVFLGDWEPSMRSITRPLLEEGEIIDYKTNLTGAKYTLAVPRYVADAGVTSFKDLAEHGEKFNYRIYGIEPGNDGNILIQQMIDSNAFGLGDFELIESSEAGMLAEVQAVTKNDEWIIFLGWAPHPMNTVFDIEYLADGDDYFGPDFGAATVHTITRVGYAAENPNLGRFFKNLEFTLDMEGEIMKMIADGMTAMDAAEAWLAENPAILDSWLKGVKAVDGRDALPVVRESLNL</sequence>
<keyword evidence="3" id="KW-1185">Reference proteome</keyword>
<reference evidence="2 3" key="1">
    <citation type="submission" date="2017-03" db="EMBL/GenBank/DDBJ databases">
        <title>Draft Genome sequence of Marispirochaeta sp. strain JC444.</title>
        <authorList>
            <person name="Shivani Y."/>
            <person name="Subhash Y."/>
            <person name="Sasikala C."/>
            <person name="Ramana C."/>
        </authorList>
    </citation>
    <scope>NUCLEOTIDE SEQUENCE [LARGE SCALE GENOMIC DNA]</scope>
    <source>
        <strain evidence="2 3">JC444</strain>
    </source>
</reference>
<dbReference type="EMBL" id="MWQY01000001">
    <property type="protein sequence ID" value="ORC38470.1"/>
    <property type="molecule type" value="Genomic_DNA"/>
</dbReference>
<organism evidence="2 3">
    <name type="scientific">Marispirochaeta aestuarii</name>
    <dbReference type="NCBI Taxonomy" id="1963862"/>
    <lineage>
        <taxon>Bacteria</taxon>
        <taxon>Pseudomonadati</taxon>
        <taxon>Spirochaetota</taxon>
        <taxon>Spirochaetia</taxon>
        <taxon>Spirochaetales</taxon>
        <taxon>Spirochaetaceae</taxon>
        <taxon>Marispirochaeta</taxon>
    </lineage>
</organism>
<dbReference type="SUPFAM" id="SSF53850">
    <property type="entry name" value="Periplasmic binding protein-like II"/>
    <property type="match status" value="1"/>
</dbReference>
<dbReference type="AlphaFoldDB" id="A0A1Y1S3A3"/>
<feature type="domain" description="ABC-type glycine betaine transport system substrate-binding" evidence="1">
    <location>
        <begin position="23"/>
        <end position="275"/>
    </location>
</feature>
<dbReference type="STRING" id="1963862.B4O97_01390"/>
<dbReference type="Pfam" id="PF04069">
    <property type="entry name" value="OpuAC"/>
    <property type="match status" value="1"/>
</dbReference>
<dbReference type="CDD" id="cd13640">
    <property type="entry name" value="PBP2_ChoX"/>
    <property type="match status" value="1"/>
</dbReference>
<dbReference type="GO" id="GO:0043190">
    <property type="term" value="C:ATP-binding cassette (ABC) transporter complex"/>
    <property type="evidence" value="ECO:0007669"/>
    <property type="project" value="InterPro"/>
</dbReference>
<evidence type="ECO:0000259" key="1">
    <source>
        <dbReference type="Pfam" id="PF04069"/>
    </source>
</evidence>
<evidence type="ECO:0000313" key="2">
    <source>
        <dbReference type="EMBL" id="ORC38470.1"/>
    </source>
</evidence>
<dbReference type="OrthoDB" id="9787902at2"/>
<gene>
    <name evidence="2" type="ORF">B4O97_01390</name>
</gene>
<evidence type="ECO:0000313" key="3">
    <source>
        <dbReference type="Proteomes" id="UP000192343"/>
    </source>
</evidence>
<dbReference type="GO" id="GO:0033265">
    <property type="term" value="F:choline binding"/>
    <property type="evidence" value="ECO:0007669"/>
    <property type="project" value="InterPro"/>
</dbReference>
<dbReference type="GO" id="GO:0042597">
    <property type="term" value="C:periplasmic space"/>
    <property type="evidence" value="ECO:0007669"/>
    <property type="project" value="InterPro"/>
</dbReference>
<protein>
    <submittedName>
        <fullName evidence="2">Glycine/betaine ABC transporter substrate-binding protein</fullName>
    </submittedName>
</protein>
<dbReference type="InterPro" id="IPR007210">
    <property type="entry name" value="ABC_Gly_betaine_transp_sub-bd"/>
</dbReference>
<dbReference type="GO" id="GO:0022857">
    <property type="term" value="F:transmembrane transporter activity"/>
    <property type="evidence" value="ECO:0007669"/>
    <property type="project" value="InterPro"/>
</dbReference>